<accession>A0A183E0L2</accession>
<dbReference type="Proteomes" id="UP000271098">
    <property type="component" value="Unassembled WGS sequence"/>
</dbReference>
<dbReference type="AlphaFoldDB" id="A0A183E0L2"/>
<dbReference type="GO" id="GO:0005657">
    <property type="term" value="C:replication fork"/>
    <property type="evidence" value="ECO:0007669"/>
    <property type="project" value="TreeGrafter"/>
</dbReference>
<reference evidence="3" key="1">
    <citation type="submission" date="2016-06" db="UniProtKB">
        <authorList>
            <consortium name="WormBaseParasite"/>
        </authorList>
    </citation>
    <scope>IDENTIFICATION</scope>
</reference>
<dbReference type="OrthoDB" id="9997116at2759"/>
<keyword evidence="2" id="KW-1185">Reference proteome</keyword>
<name>A0A183E0L2_9BILA</name>
<protein>
    <submittedName>
        <fullName evidence="3">UvrD_C_2 domain-containing protein</fullName>
    </submittedName>
</protein>
<reference evidence="1 2" key="2">
    <citation type="submission" date="2018-11" db="EMBL/GenBank/DDBJ databases">
        <authorList>
            <consortium name="Pathogen Informatics"/>
        </authorList>
    </citation>
    <scope>NUCLEOTIDE SEQUENCE [LARGE SCALE GENOMIC DNA]</scope>
</reference>
<organism evidence="3">
    <name type="scientific">Gongylonema pulchrum</name>
    <dbReference type="NCBI Taxonomy" id="637853"/>
    <lineage>
        <taxon>Eukaryota</taxon>
        <taxon>Metazoa</taxon>
        <taxon>Ecdysozoa</taxon>
        <taxon>Nematoda</taxon>
        <taxon>Chromadorea</taxon>
        <taxon>Rhabditida</taxon>
        <taxon>Spirurina</taxon>
        <taxon>Spiruromorpha</taxon>
        <taxon>Spiruroidea</taxon>
        <taxon>Gongylonematidae</taxon>
        <taxon>Gongylonema</taxon>
    </lineage>
</organism>
<dbReference type="SUPFAM" id="SSF52540">
    <property type="entry name" value="P-loop containing nucleoside triphosphate hydrolases"/>
    <property type="match status" value="1"/>
</dbReference>
<dbReference type="EMBL" id="UYRT01081345">
    <property type="protein sequence ID" value="VDN24275.1"/>
    <property type="molecule type" value="Genomic_DNA"/>
</dbReference>
<dbReference type="InterPro" id="IPR027417">
    <property type="entry name" value="P-loop_NTPase"/>
</dbReference>
<dbReference type="PANTHER" id="PTHR23274:SF51">
    <property type="entry name" value="OS03G0423850 PROTEIN"/>
    <property type="match status" value="1"/>
</dbReference>
<evidence type="ECO:0000313" key="2">
    <source>
        <dbReference type="Proteomes" id="UP000271098"/>
    </source>
</evidence>
<proteinExistence type="predicted"/>
<sequence length="182" mass="20527">MGLPRILQLKVGARYTVTYNLDTSDGLINGATERLVHIDMAQQRPETNAPRKPPTVGTNLRRRYGTIIAASQYPPNWTPLEPATVTIKCNKLCNLQVLRKQFPIVPAEAITIHKSQGQTSLFIIGSFVPPNEPHPNDPLQLELQRQERCLPVPAFKFLHETRTVVQDPPEKLEERAASYRTN</sequence>
<dbReference type="GO" id="GO:0006260">
    <property type="term" value="P:DNA replication"/>
    <property type="evidence" value="ECO:0007669"/>
    <property type="project" value="TreeGrafter"/>
</dbReference>
<evidence type="ECO:0000313" key="3">
    <source>
        <dbReference type="WBParaSite" id="GPUH_0001452201-mRNA-1"/>
    </source>
</evidence>
<evidence type="ECO:0000313" key="1">
    <source>
        <dbReference type="EMBL" id="VDN24275.1"/>
    </source>
</evidence>
<dbReference type="WBParaSite" id="GPUH_0001452201-mRNA-1">
    <property type="protein sequence ID" value="GPUH_0001452201-mRNA-1"/>
    <property type="gene ID" value="GPUH_0001452201"/>
</dbReference>
<gene>
    <name evidence="1" type="ORF">GPUH_LOCUS14503</name>
</gene>
<dbReference type="PANTHER" id="PTHR23274">
    <property type="entry name" value="DNA HELICASE-RELATED"/>
    <property type="match status" value="1"/>
</dbReference>